<accession>A0A8I2YH94</accession>
<evidence type="ECO:0000313" key="2">
    <source>
        <dbReference type="Proteomes" id="UP000683000"/>
    </source>
</evidence>
<evidence type="ECO:0000313" key="1">
    <source>
        <dbReference type="EMBL" id="KAG6371338.1"/>
    </source>
</evidence>
<dbReference type="AlphaFoldDB" id="A0A8I2YH94"/>
<comment type="caution">
    <text evidence="1">The sequence shown here is derived from an EMBL/GenBank/DDBJ whole genome shotgun (WGS) entry which is preliminary data.</text>
</comment>
<keyword evidence="2" id="KW-1185">Reference proteome</keyword>
<dbReference type="OrthoDB" id="5392716at2759"/>
<dbReference type="EMBL" id="JAGFBS010000036">
    <property type="protein sequence ID" value="KAG6371338.1"/>
    <property type="molecule type" value="Genomic_DNA"/>
</dbReference>
<reference evidence="1" key="1">
    <citation type="submission" date="2021-03" db="EMBL/GenBank/DDBJ databases">
        <title>Evolutionary innovations through gain and loss of genes in the ectomycorrhizal Boletales.</title>
        <authorList>
            <person name="Wu G."/>
            <person name="Miyauchi S."/>
            <person name="Morin E."/>
            <person name="Yang Z.-L."/>
            <person name="Xu J."/>
            <person name="Martin F.M."/>
        </authorList>
    </citation>
    <scope>NUCLEOTIDE SEQUENCE</scope>
    <source>
        <strain evidence="1">BR01</strain>
    </source>
</reference>
<organism evidence="1 2">
    <name type="scientific">Boletus reticuloceps</name>
    <dbReference type="NCBI Taxonomy" id="495285"/>
    <lineage>
        <taxon>Eukaryota</taxon>
        <taxon>Fungi</taxon>
        <taxon>Dikarya</taxon>
        <taxon>Basidiomycota</taxon>
        <taxon>Agaricomycotina</taxon>
        <taxon>Agaricomycetes</taxon>
        <taxon>Agaricomycetidae</taxon>
        <taxon>Boletales</taxon>
        <taxon>Boletineae</taxon>
        <taxon>Boletaceae</taxon>
        <taxon>Boletoideae</taxon>
        <taxon>Boletus</taxon>
    </lineage>
</organism>
<proteinExistence type="predicted"/>
<gene>
    <name evidence="1" type="ORF">JVT61DRAFT_9712</name>
</gene>
<protein>
    <submittedName>
        <fullName evidence="1">Uncharacterized protein</fullName>
    </submittedName>
</protein>
<feature type="non-terminal residue" evidence="1">
    <location>
        <position position="179"/>
    </location>
</feature>
<sequence>KEFAPEYSTDDLSPHRFLHSIRNIVIKWGWLHVRLQWGANIKIWWEAGEGIYNSTNLLHYDLTQWLWPKFIQDELDHLWDWLNNHPSHFHIAKVLPSGVSPNVAIALAPEYGGTNWLIPVDVAVIRRLKAAIGGEELLRFVDVEFAQHAEAVFATLDIQTITLNNIWQTFTQMVPLLNE</sequence>
<dbReference type="Proteomes" id="UP000683000">
    <property type="component" value="Unassembled WGS sequence"/>
</dbReference>
<name>A0A8I2YH94_9AGAM</name>